<evidence type="ECO:0000256" key="8">
    <source>
        <dbReference type="SAM" id="MobiDB-lite"/>
    </source>
</evidence>
<dbReference type="SUPFAM" id="SSF56935">
    <property type="entry name" value="Porins"/>
    <property type="match status" value="1"/>
</dbReference>
<comment type="similarity">
    <text evidence="2">Belongs to the OmpP1/FadL family.</text>
</comment>
<evidence type="ECO:0000256" key="3">
    <source>
        <dbReference type="ARBA" id="ARBA00022452"/>
    </source>
</evidence>
<dbReference type="Proteomes" id="UP000886657">
    <property type="component" value="Unassembled WGS sequence"/>
</dbReference>
<evidence type="ECO:0000256" key="6">
    <source>
        <dbReference type="ARBA" id="ARBA00023136"/>
    </source>
</evidence>
<organism evidence="9 10">
    <name type="scientific">Candidatus Geothrix skivensis</name>
    <dbReference type="NCBI Taxonomy" id="2954439"/>
    <lineage>
        <taxon>Bacteria</taxon>
        <taxon>Pseudomonadati</taxon>
        <taxon>Acidobacteriota</taxon>
        <taxon>Holophagae</taxon>
        <taxon>Holophagales</taxon>
        <taxon>Holophagaceae</taxon>
        <taxon>Geothrix</taxon>
    </lineage>
</organism>
<evidence type="ECO:0000256" key="5">
    <source>
        <dbReference type="ARBA" id="ARBA00022729"/>
    </source>
</evidence>
<keyword evidence="3" id="KW-1134">Transmembrane beta strand</keyword>
<evidence type="ECO:0000256" key="4">
    <source>
        <dbReference type="ARBA" id="ARBA00022692"/>
    </source>
</evidence>
<evidence type="ECO:0000313" key="10">
    <source>
        <dbReference type="Proteomes" id="UP000886657"/>
    </source>
</evidence>
<name>A0A9D7SEB3_9BACT</name>
<feature type="compositionally biased region" description="Low complexity" evidence="8">
    <location>
        <begin position="389"/>
        <end position="439"/>
    </location>
</feature>
<evidence type="ECO:0000313" key="9">
    <source>
        <dbReference type="EMBL" id="MBK9794937.1"/>
    </source>
</evidence>
<dbReference type="InterPro" id="IPR005017">
    <property type="entry name" value="OMPP1/FadL/TodX"/>
</dbReference>
<evidence type="ECO:0000256" key="2">
    <source>
        <dbReference type="ARBA" id="ARBA00008163"/>
    </source>
</evidence>
<keyword evidence="5" id="KW-0732">Signal</keyword>
<gene>
    <name evidence="9" type="ORF">IPP58_00300</name>
</gene>
<dbReference type="PANTHER" id="PTHR35093:SF8">
    <property type="entry name" value="OUTER MEMBRANE PROTEIN NMB0088-RELATED"/>
    <property type="match status" value="1"/>
</dbReference>
<dbReference type="EMBL" id="JADKIO010000002">
    <property type="protein sequence ID" value="MBK9794937.1"/>
    <property type="molecule type" value="Genomic_DNA"/>
</dbReference>
<dbReference type="PANTHER" id="PTHR35093">
    <property type="entry name" value="OUTER MEMBRANE PROTEIN NMB0088-RELATED"/>
    <property type="match status" value="1"/>
</dbReference>
<proteinExistence type="inferred from homology"/>
<protein>
    <submittedName>
        <fullName evidence="9">Outer membrane protein transport protein</fullName>
    </submittedName>
</protein>
<keyword evidence="7" id="KW-0998">Cell outer membrane</keyword>
<dbReference type="AlphaFoldDB" id="A0A9D7SEB3"/>
<comment type="subcellular location">
    <subcellularLocation>
        <location evidence="1">Cell outer membrane</location>
        <topology evidence="1">Multi-pass membrane protein</topology>
    </subcellularLocation>
</comment>
<keyword evidence="4" id="KW-0812">Transmembrane</keyword>
<sequence>MAQVVREVIGVGLVLGLSALPVAAQSMALPAADAVGIGRSGAQVAYGFSLEAASTNPALLVSLKEKAGFFLSGGLELSATQQSMESQQSLDSVQKTRFSYDRNRSLAAFGLGVRVSPSLSLGLKLDAPYLRHGRLQDDAPTRYLGDGIDLAARRLEGQGAWAFNPNLSVGFGLGVARLSFASSSVMRLNIPNDPAQPLSPTNTVNGLVEQRVGQSGDKVVPSYSLGLRWALNPRWTLGFAHQSGLKGDVSLKSGLRDANLGTFTNDGLSRSANLGTAGRAALLLAGVGTAPGSSTLELPSQTTLGVRHRVLPMMTWEADLRWTSAGLRVPGFAQIQTPSGTVSAPAELPRGKGHLTLGLSTELDLGKYWTLRAGLSLAQRSIDEATAEPLLGGPAPRPSPSARATSSWAGNSASATSTAKAKTRTPGASTAPGAPPDSGRASRASAWKAWGTWWPWATK</sequence>
<reference evidence="9" key="1">
    <citation type="submission" date="2020-10" db="EMBL/GenBank/DDBJ databases">
        <title>Connecting structure to function with the recovery of over 1000 high-quality activated sludge metagenome-assembled genomes encoding full-length rRNA genes using long-read sequencing.</title>
        <authorList>
            <person name="Singleton C.M."/>
            <person name="Petriglieri F."/>
            <person name="Kristensen J.M."/>
            <person name="Kirkegaard R.H."/>
            <person name="Michaelsen T.Y."/>
            <person name="Andersen M.H."/>
            <person name="Karst S.M."/>
            <person name="Dueholm M.S."/>
            <person name="Nielsen P.H."/>
            <person name="Albertsen M."/>
        </authorList>
    </citation>
    <scope>NUCLEOTIDE SEQUENCE</scope>
    <source>
        <strain evidence="9">Skiv_18-Q3-R9-52_MAXAC.067</strain>
    </source>
</reference>
<evidence type="ECO:0000256" key="7">
    <source>
        <dbReference type="ARBA" id="ARBA00023237"/>
    </source>
</evidence>
<feature type="region of interest" description="Disordered" evidence="8">
    <location>
        <begin position="387"/>
        <end position="459"/>
    </location>
</feature>
<keyword evidence="6" id="KW-0472">Membrane</keyword>
<accession>A0A9D7SEB3</accession>
<dbReference type="Gene3D" id="2.40.160.60">
    <property type="entry name" value="Outer membrane protein transport protein (OMPP1/FadL/TodX)"/>
    <property type="match status" value="1"/>
</dbReference>
<comment type="caution">
    <text evidence="9">The sequence shown here is derived from an EMBL/GenBank/DDBJ whole genome shotgun (WGS) entry which is preliminary data.</text>
</comment>
<evidence type="ECO:0000256" key="1">
    <source>
        <dbReference type="ARBA" id="ARBA00004571"/>
    </source>
</evidence>
<dbReference type="GO" id="GO:0009279">
    <property type="term" value="C:cell outer membrane"/>
    <property type="evidence" value="ECO:0007669"/>
    <property type="project" value="UniProtKB-SubCell"/>
</dbReference>
<dbReference type="Pfam" id="PF03349">
    <property type="entry name" value="Toluene_X"/>
    <property type="match status" value="1"/>
</dbReference>
<dbReference type="GO" id="GO:0015483">
    <property type="term" value="F:long-chain fatty acid transporting porin activity"/>
    <property type="evidence" value="ECO:0007669"/>
    <property type="project" value="TreeGrafter"/>
</dbReference>